<name>A0AAD0SHZ0_9GAMM</name>
<organism evidence="1 2">
    <name type="scientific">Lonsdalea britannica</name>
    <dbReference type="NCBI Taxonomy" id="1082704"/>
    <lineage>
        <taxon>Bacteria</taxon>
        <taxon>Pseudomonadati</taxon>
        <taxon>Pseudomonadota</taxon>
        <taxon>Gammaproteobacteria</taxon>
        <taxon>Enterobacterales</taxon>
        <taxon>Pectobacteriaceae</taxon>
        <taxon>Lonsdalea</taxon>
    </lineage>
</organism>
<dbReference type="Proteomes" id="UP000263881">
    <property type="component" value="Chromosome"/>
</dbReference>
<evidence type="ECO:0000313" key="2">
    <source>
        <dbReference type="Proteomes" id="UP000263881"/>
    </source>
</evidence>
<dbReference type="AlphaFoldDB" id="A0AAD0SHZ0"/>
<dbReference type="KEGG" id="lbq:CKQ53_15275"/>
<gene>
    <name evidence="1" type="ORF">CKQ53_15275</name>
</gene>
<evidence type="ECO:0000313" key="1">
    <source>
        <dbReference type="EMBL" id="AXW88197.1"/>
    </source>
</evidence>
<sequence length="62" mass="7163">MHDLQQDDAASNLFWQPSLVKRSRRADKTGSQYSGEAVKKGPTEWSLYFTPFQADMIIRWTA</sequence>
<dbReference type="EMBL" id="CP023009">
    <property type="protein sequence ID" value="AXW88197.1"/>
    <property type="molecule type" value="Genomic_DNA"/>
</dbReference>
<protein>
    <submittedName>
        <fullName evidence="1">Uncharacterized protein</fullName>
    </submittedName>
</protein>
<accession>A0AAD0SHZ0</accession>
<reference evidence="1 2" key="1">
    <citation type="submission" date="2017-08" db="EMBL/GenBank/DDBJ databases">
        <title>Comparative genomics of bacteria isolated from necrotic lesions of AOD affected trees.</title>
        <authorList>
            <person name="Doonan J."/>
            <person name="Denman S."/>
            <person name="McDonald J.E."/>
        </authorList>
    </citation>
    <scope>NUCLEOTIDE SEQUENCE [LARGE SCALE GENOMIC DNA]</scope>
    <source>
        <strain evidence="1 2">477</strain>
    </source>
</reference>
<proteinExistence type="predicted"/>
<keyword evidence="2" id="KW-1185">Reference proteome</keyword>